<organism evidence="2 3">
    <name type="scientific">Modicisalibacter xianhensis</name>
    <dbReference type="NCBI Taxonomy" id="442341"/>
    <lineage>
        <taxon>Bacteria</taxon>
        <taxon>Pseudomonadati</taxon>
        <taxon>Pseudomonadota</taxon>
        <taxon>Gammaproteobacteria</taxon>
        <taxon>Oceanospirillales</taxon>
        <taxon>Halomonadaceae</taxon>
        <taxon>Modicisalibacter</taxon>
    </lineage>
</organism>
<dbReference type="AlphaFoldDB" id="A0A4V3GSB1"/>
<dbReference type="SUPFAM" id="SSF110087">
    <property type="entry name" value="DR1885-like metal-binding protein"/>
    <property type="match status" value="1"/>
</dbReference>
<keyword evidence="1" id="KW-0732">Signal</keyword>
<dbReference type="InterPro" id="IPR036182">
    <property type="entry name" value="PCuAC_sf"/>
</dbReference>
<dbReference type="Gene3D" id="2.60.40.1890">
    <property type="entry name" value="PCu(A)C copper chaperone"/>
    <property type="match status" value="1"/>
</dbReference>
<proteinExistence type="predicted"/>
<dbReference type="Proteomes" id="UP000294489">
    <property type="component" value="Unassembled WGS sequence"/>
</dbReference>
<sequence>MLRFDRRLLWSLGLLLLSSLAAAADIEVETPCLRLLPGDLPAAGYFSLSNTGDESAALVGADSATFGRVRMHQSIQEKGVASMEPVPRLELAPGETVEFAPGGYHLMLMERGQPLALGDEVTVTLKFDDGRRTPVVFRAVSPASL</sequence>
<accession>A0A4V3GSB1</accession>
<protein>
    <recommendedName>
        <fullName evidence="4">Copper(I)-binding protein</fullName>
    </recommendedName>
</protein>
<evidence type="ECO:0008006" key="4">
    <source>
        <dbReference type="Google" id="ProtNLM"/>
    </source>
</evidence>
<gene>
    <name evidence="2" type="ORF">DFO67_1303</name>
</gene>
<dbReference type="Pfam" id="PF04314">
    <property type="entry name" value="PCuAC"/>
    <property type="match status" value="1"/>
</dbReference>
<dbReference type="RefSeq" id="WP_134021153.1">
    <property type="nucleotide sequence ID" value="NZ_SOEC01000030.1"/>
</dbReference>
<evidence type="ECO:0000313" key="3">
    <source>
        <dbReference type="Proteomes" id="UP000294489"/>
    </source>
</evidence>
<reference evidence="2 3" key="1">
    <citation type="submission" date="2019-03" db="EMBL/GenBank/DDBJ databases">
        <title>Freshwater and sediment microbial communities from various areas in North America, analyzing microbe dynamics in response to fracking.</title>
        <authorList>
            <person name="Lamendella R."/>
        </authorList>
    </citation>
    <scope>NUCLEOTIDE SEQUENCE [LARGE SCALE GENOMIC DNA]</scope>
    <source>
        <strain evidence="2 3">6_TX</strain>
    </source>
</reference>
<name>A0A4V3GSB1_9GAMM</name>
<dbReference type="InterPro" id="IPR058248">
    <property type="entry name" value="Lxx211020-like"/>
</dbReference>
<dbReference type="EMBL" id="SOEC01000030">
    <property type="protein sequence ID" value="TDX22193.1"/>
    <property type="molecule type" value="Genomic_DNA"/>
</dbReference>
<feature type="signal peptide" evidence="1">
    <location>
        <begin position="1"/>
        <end position="23"/>
    </location>
</feature>
<dbReference type="PANTHER" id="PTHR36302:SF1">
    <property type="entry name" value="COPPER CHAPERONE PCU(A)C"/>
    <property type="match status" value="1"/>
</dbReference>
<dbReference type="PANTHER" id="PTHR36302">
    <property type="entry name" value="BLR7088 PROTEIN"/>
    <property type="match status" value="1"/>
</dbReference>
<dbReference type="InterPro" id="IPR007410">
    <property type="entry name" value="LpqE-like"/>
</dbReference>
<feature type="chain" id="PRO_5020678571" description="Copper(I)-binding protein" evidence="1">
    <location>
        <begin position="24"/>
        <end position="145"/>
    </location>
</feature>
<dbReference type="OrthoDB" id="9796962at2"/>
<evidence type="ECO:0000256" key="1">
    <source>
        <dbReference type="SAM" id="SignalP"/>
    </source>
</evidence>
<comment type="caution">
    <text evidence="2">The sequence shown here is derived from an EMBL/GenBank/DDBJ whole genome shotgun (WGS) entry which is preliminary data.</text>
</comment>
<evidence type="ECO:0000313" key="2">
    <source>
        <dbReference type="EMBL" id="TDX22193.1"/>
    </source>
</evidence>